<sequence>MLFYLTTSYSNACFGPISRQNIVGGITSGFLSVYKQKVSLTCNSHHPLYIITAIEGGFYIYDNSSNRFICWRGKNVVGMNYKVIHRKGHWKMCKFQDNVESPQDAYIYLSNYGRKNTKLTLHPKKSWGCMPKVSVVKNFLKYPSEKCDCEKTHELFCRTRLKNMNELSKVCKKDVKELCN</sequence>
<dbReference type="Proteomes" id="UP000625711">
    <property type="component" value="Unassembled WGS sequence"/>
</dbReference>
<protein>
    <submittedName>
        <fullName evidence="1">Uncharacterized protein</fullName>
    </submittedName>
</protein>
<dbReference type="EMBL" id="JAACXV010000231">
    <property type="protein sequence ID" value="KAF7281656.1"/>
    <property type="molecule type" value="Genomic_DNA"/>
</dbReference>
<evidence type="ECO:0000313" key="2">
    <source>
        <dbReference type="Proteomes" id="UP000625711"/>
    </source>
</evidence>
<dbReference type="OrthoDB" id="10461262at2759"/>
<proteinExistence type="predicted"/>
<dbReference type="AlphaFoldDB" id="A0A834MGS8"/>
<accession>A0A834MGS8</accession>
<name>A0A834MGS8_RHYFE</name>
<reference evidence="1" key="1">
    <citation type="submission" date="2020-08" db="EMBL/GenBank/DDBJ databases">
        <title>Genome sequencing and assembly of the red palm weevil Rhynchophorus ferrugineus.</title>
        <authorList>
            <person name="Dias G.B."/>
            <person name="Bergman C.M."/>
            <person name="Manee M."/>
        </authorList>
    </citation>
    <scope>NUCLEOTIDE SEQUENCE</scope>
    <source>
        <strain evidence="1">AA-2017</strain>
        <tissue evidence="1">Whole larva</tissue>
    </source>
</reference>
<comment type="caution">
    <text evidence="1">The sequence shown here is derived from an EMBL/GenBank/DDBJ whole genome shotgun (WGS) entry which is preliminary data.</text>
</comment>
<evidence type="ECO:0000313" key="1">
    <source>
        <dbReference type="EMBL" id="KAF7281656.1"/>
    </source>
</evidence>
<gene>
    <name evidence="1" type="ORF">GWI33_004456</name>
</gene>
<keyword evidence="2" id="KW-1185">Reference proteome</keyword>
<organism evidence="1 2">
    <name type="scientific">Rhynchophorus ferrugineus</name>
    <name type="common">Red palm weevil</name>
    <name type="synonym">Curculio ferrugineus</name>
    <dbReference type="NCBI Taxonomy" id="354439"/>
    <lineage>
        <taxon>Eukaryota</taxon>
        <taxon>Metazoa</taxon>
        <taxon>Ecdysozoa</taxon>
        <taxon>Arthropoda</taxon>
        <taxon>Hexapoda</taxon>
        <taxon>Insecta</taxon>
        <taxon>Pterygota</taxon>
        <taxon>Neoptera</taxon>
        <taxon>Endopterygota</taxon>
        <taxon>Coleoptera</taxon>
        <taxon>Polyphaga</taxon>
        <taxon>Cucujiformia</taxon>
        <taxon>Curculionidae</taxon>
        <taxon>Dryophthorinae</taxon>
        <taxon>Rhynchophorus</taxon>
    </lineage>
</organism>